<evidence type="ECO:0000256" key="4">
    <source>
        <dbReference type="ARBA" id="ARBA00013049"/>
    </source>
</evidence>
<dbReference type="InterPro" id="IPR049704">
    <property type="entry name" value="Aminotrans_3_PPA_site"/>
</dbReference>
<reference evidence="10 11" key="1">
    <citation type="submission" date="2019-02" db="EMBL/GenBank/DDBJ databases">
        <title>Deep-cultivation of Planctomycetes and their phenomic and genomic characterization uncovers novel biology.</title>
        <authorList>
            <person name="Wiegand S."/>
            <person name="Jogler M."/>
            <person name="Boedeker C."/>
            <person name="Pinto D."/>
            <person name="Vollmers J."/>
            <person name="Rivas-Marin E."/>
            <person name="Kohn T."/>
            <person name="Peeters S.H."/>
            <person name="Heuer A."/>
            <person name="Rast P."/>
            <person name="Oberbeckmann S."/>
            <person name="Bunk B."/>
            <person name="Jeske O."/>
            <person name="Meyerdierks A."/>
            <person name="Storesund J.E."/>
            <person name="Kallscheuer N."/>
            <person name="Luecker S."/>
            <person name="Lage O.M."/>
            <person name="Pohl T."/>
            <person name="Merkel B.J."/>
            <person name="Hornburger P."/>
            <person name="Mueller R.-W."/>
            <person name="Bruemmer F."/>
            <person name="Labrenz M."/>
            <person name="Spormann A.M."/>
            <person name="Op Den Camp H."/>
            <person name="Overmann J."/>
            <person name="Amann R."/>
            <person name="Jetten M.S.M."/>
            <person name="Mascher T."/>
            <person name="Medema M.H."/>
            <person name="Devos D.P."/>
            <person name="Kaster A.-K."/>
            <person name="Ovreas L."/>
            <person name="Rohde M."/>
            <person name="Galperin M.Y."/>
            <person name="Jogler C."/>
        </authorList>
    </citation>
    <scope>NUCLEOTIDE SEQUENCE [LARGE SCALE GENOMIC DNA]</scope>
    <source>
        <strain evidence="10 11">Pla111</strain>
    </source>
</reference>
<dbReference type="InterPro" id="IPR015422">
    <property type="entry name" value="PyrdxlP-dep_Trfase_small"/>
</dbReference>
<dbReference type="CDD" id="cd00610">
    <property type="entry name" value="OAT_like"/>
    <property type="match status" value="1"/>
</dbReference>
<keyword evidence="7 9" id="KW-0663">Pyridoxal phosphate</keyword>
<evidence type="ECO:0000256" key="7">
    <source>
        <dbReference type="ARBA" id="ARBA00022898"/>
    </source>
</evidence>
<evidence type="ECO:0000313" key="10">
    <source>
        <dbReference type="EMBL" id="TWT41640.1"/>
    </source>
</evidence>
<dbReference type="AlphaFoldDB" id="A0A5C5VTH6"/>
<evidence type="ECO:0000256" key="8">
    <source>
        <dbReference type="ARBA" id="ARBA00022946"/>
    </source>
</evidence>
<accession>A0A5C5VTH6</accession>
<comment type="cofactor">
    <cofactor evidence="1">
        <name>pyridoxal 5'-phosphate</name>
        <dbReference type="ChEBI" id="CHEBI:597326"/>
    </cofactor>
</comment>
<dbReference type="GO" id="GO:0008453">
    <property type="term" value="F:alanine-glyoxylate transaminase activity"/>
    <property type="evidence" value="ECO:0007669"/>
    <property type="project" value="UniProtKB-EC"/>
</dbReference>
<evidence type="ECO:0000313" key="11">
    <source>
        <dbReference type="Proteomes" id="UP000318995"/>
    </source>
</evidence>
<evidence type="ECO:0000256" key="1">
    <source>
        <dbReference type="ARBA" id="ARBA00001933"/>
    </source>
</evidence>
<sequence>MTAPDIIMATTTKPQLPPCDHTPTPYDGPSREEVIALRTQYVSPGVITYYKDPLMIVEGKMQYVWDEKGSRYLDAFAGIVTVSVGHCHPQIIEKVQAQTGKLQHTTTIYLHPTIAQFAEKLAAKMPEGLSRTYFTNSGSEANEIAILSAREHTGNTDVIALRNCYHGGTATTMGLTAHGTWKFKTNPALNVLHTHAGYCYRCPYGLSYPSCDLRCAHDVKDVIQYQTSGEVACFIGEPIQGVGGAVTPPKEFFQVVYDIVRQHGGLCIADEVQGGFGRTGEHYWSHQNWGVVPDGITMAKGIGNGAPLGAFTTTPDISQVMKNRIHFNTYGGNPISMTQGLATLEVIDEQGIQENARVIGGHLKERLLGLQEKHALIGEVRGMGLMLGVELVRNRQTKEPANTEAASVMERMKEHGVLIGKGGLHGNTLRIKPPMCLTKDDADYLVDTLDICLDKLKS</sequence>
<dbReference type="PROSITE" id="PS00600">
    <property type="entry name" value="AA_TRANSFER_CLASS_3"/>
    <property type="match status" value="1"/>
</dbReference>
<evidence type="ECO:0000256" key="2">
    <source>
        <dbReference type="ARBA" id="ARBA00008954"/>
    </source>
</evidence>
<keyword evidence="5 10" id="KW-0032">Aminotransferase</keyword>
<gene>
    <name evidence="10" type="primary">davT_3</name>
    <name evidence="10" type="ORF">Pla111_30170</name>
</gene>
<evidence type="ECO:0000256" key="6">
    <source>
        <dbReference type="ARBA" id="ARBA00022679"/>
    </source>
</evidence>
<evidence type="ECO:0000256" key="3">
    <source>
        <dbReference type="ARBA" id="ARBA00011881"/>
    </source>
</evidence>
<dbReference type="Pfam" id="PF00202">
    <property type="entry name" value="Aminotran_3"/>
    <property type="match status" value="1"/>
</dbReference>
<dbReference type="InterPro" id="IPR015424">
    <property type="entry name" value="PyrdxlP-dep_Trfase"/>
</dbReference>
<comment type="similarity">
    <text evidence="2 9">Belongs to the class-III pyridoxal-phosphate-dependent aminotransferase family.</text>
</comment>
<dbReference type="Gene3D" id="3.40.640.10">
    <property type="entry name" value="Type I PLP-dependent aspartate aminotransferase-like (Major domain)"/>
    <property type="match status" value="1"/>
</dbReference>
<keyword evidence="8" id="KW-0809">Transit peptide</keyword>
<dbReference type="PANTHER" id="PTHR45688">
    <property type="match status" value="1"/>
</dbReference>
<evidence type="ECO:0000256" key="9">
    <source>
        <dbReference type="RuleBase" id="RU003560"/>
    </source>
</evidence>
<protein>
    <recommendedName>
        <fullName evidence="4">alanine--glyoxylate transaminase</fullName>
        <ecNumber evidence="4">2.6.1.44</ecNumber>
    </recommendedName>
</protein>
<organism evidence="10 11">
    <name type="scientific">Botrimarina hoheduenensis</name>
    <dbReference type="NCBI Taxonomy" id="2528000"/>
    <lineage>
        <taxon>Bacteria</taxon>
        <taxon>Pseudomonadati</taxon>
        <taxon>Planctomycetota</taxon>
        <taxon>Planctomycetia</taxon>
        <taxon>Pirellulales</taxon>
        <taxon>Lacipirellulaceae</taxon>
        <taxon>Botrimarina</taxon>
    </lineage>
</organism>
<evidence type="ECO:0000256" key="5">
    <source>
        <dbReference type="ARBA" id="ARBA00022576"/>
    </source>
</evidence>
<comment type="subunit">
    <text evidence="3">Homotetramer.</text>
</comment>
<dbReference type="EC" id="2.6.1.44" evidence="4"/>
<keyword evidence="11" id="KW-1185">Reference proteome</keyword>
<proteinExistence type="inferred from homology"/>
<dbReference type="FunFam" id="3.40.640.10:FF:000004">
    <property type="entry name" value="Acetylornithine aminotransferase"/>
    <property type="match status" value="1"/>
</dbReference>
<keyword evidence="6 10" id="KW-0808">Transferase</keyword>
<dbReference type="EMBL" id="SJPH01000008">
    <property type="protein sequence ID" value="TWT41640.1"/>
    <property type="molecule type" value="Genomic_DNA"/>
</dbReference>
<comment type="caution">
    <text evidence="10">The sequence shown here is derived from an EMBL/GenBank/DDBJ whole genome shotgun (WGS) entry which is preliminary data.</text>
</comment>
<dbReference type="SUPFAM" id="SSF53383">
    <property type="entry name" value="PLP-dependent transferases"/>
    <property type="match status" value="1"/>
</dbReference>
<dbReference type="InterPro" id="IPR015421">
    <property type="entry name" value="PyrdxlP-dep_Trfase_major"/>
</dbReference>
<dbReference type="InterPro" id="IPR005814">
    <property type="entry name" value="Aminotrans_3"/>
</dbReference>
<dbReference type="Proteomes" id="UP000318995">
    <property type="component" value="Unassembled WGS sequence"/>
</dbReference>
<dbReference type="Gene3D" id="3.90.1150.10">
    <property type="entry name" value="Aspartate Aminotransferase, domain 1"/>
    <property type="match status" value="1"/>
</dbReference>
<name>A0A5C5VTH6_9BACT</name>
<dbReference type="PANTHER" id="PTHR45688:SF3">
    <property type="entry name" value="ALANINE--GLYOXYLATE AMINOTRANSFERASE 2, MITOCHONDRIAL"/>
    <property type="match status" value="1"/>
</dbReference>
<dbReference type="GO" id="GO:0030170">
    <property type="term" value="F:pyridoxal phosphate binding"/>
    <property type="evidence" value="ECO:0007669"/>
    <property type="project" value="InterPro"/>
</dbReference>
<dbReference type="PIRSF" id="PIRSF000521">
    <property type="entry name" value="Transaminase_4ab_Lys_Orn"/>
    <property type="match status" value="1"/>
</dbReference>